<accession>A0A5C7I9C7</accession>
<dbReference type="EMBL" id="VAHF01000004">
    <property type="protein sequence ID" value="TXG64976.1"/>
    <property type="molecule type" value="Genomic_DNA"/>
</dbReference>
<gene>
    <name evidence="1" type="ORF">EZV62_011970</name>
</gene>
<name>A0A5C7I9C7_9ROSI</name>
<dbReference type="Proteomes" id="UP000323000">
    <property type="component" value="Chromosome 4"/>
</dbReference>
<evidence type="ECO:0000313" key="1">
    <source>
        <dbReference type="EMBL" id="TXG64976.1"/>
    </source>
</evidence>
<evidence type="ECO:0000313" key="2">
    <source>
        <dbReference type="Proteomes" id="UP000323000"/>
    </source>
</evidence>
<sequence length="117" mass="12795">MDDLSWYISPELLACSSKSAEEGYITDSNLFSIQSPIDYTCTGVVAVLELENCIMSLLTGMLKLTWTELFFEFISNRSDGRGLKHNLASASASFATKPASNQKNSLIMASGVSRVRT</sequence>
<proteinExistence type="predicted"/>
<dbReference type="AlphaFoldDB" id="A0A5C7I9C7"/>
<organism evidence="1 2">
    <name type="scientific">Acer yangbiense</name>
    <dbReference type="NCBI Taxonomy" id="1000413"/>
    <lineage>
        <taxon>Eukaryota</taxon>
        <taxon>Viridiplantae</taxon>
        <taxon>Streptophyta</taxon>
        <taxon>Embryophyta</taxon>
        <taxon>Tracheophyta</taxon>
        <taxon>Spermatophyta</taxon>
        <taxon>Magnoliopsida</taxon>
        <taxon>eudicotyledons</taxon>
        <taxon>Gunneridae</taxon>
        <taxon>Pentapetalae</taxon>
        <taxon>rosids</taxon>
        <taxon>malvids</taxon>
        <taxon>Sapindales</taxon>
        <taxon>Sapindaceae</taxon>
        <taxon>Hippocastanoideae</taxon>
        <taxon>Acereae</taxon>
        <taxon>Acer</taxon>
    </lineage>
</organism>
<comment type="caution">
    <text evidence="1">The sequence shown here is derived from an EMBL/GenBank/DDBJ whole genome shotgun (WGS) entry which is preliminary data.</text>
</comment>
<protein>
    <submittedName>
        <fullName evidence="1">Uncharacterized protein</fullName>
    </submittedName>
</protein>
<keyword evidence="2" id="KW-1185">Reference proteome</keyword>
<reference evidence="2" key="1">
    <citation type="journal article" date="2019" name="Gigascience">
        <title>De novo genome assembly of the endangered Acer yangbiense, a plant species with extremely small populations endemic to Yunnan Province, China.</title>
        <authorList>
            <person name="Yang J."/>
            <person name="Wariss H.M."/>
            <person name="Tao L."/>
            <person name="Zhang R."/>
            <person name="Yun Q."/>
            <person name="Hollingsworth P."/>
            <person name="Dao Z."/>
            <person name="Luo G."/>
            <person name="Guo H."/>
            <person name="Ma Y."/>
            <person name="Sun W."/>
        </authorList>
    </citation>
    <scope>NUCLEOTIDE SEQUENCE [LARGE SCALE GENOMIC DNA]</scope>
    <source>
        <strain evidence="2">cv. Malutang</strain>
    </source>
</reference>